<feature type="domain" description="Methyltransferase type 11" evidence="1">
    <location>
        <begin position="55"/>
        <end position="156"/>
    </location>
</feature>
<name>A0A1F7GZS9_9BACT</name>
<dbReference type="EMBL" id="MFZO01000037">
    <property type="protein sequence ID" value="OGK24234.1"/>
    <property type="molecule type" value="Genomic_DNA"/>
</dbReference>
<organism evidence="2 3">
    <name type="scientific">Candidatus Roizmanbacteria bacterium RIFCSPHIGHO2_02_FULL_38_11</name>
    <dbReference type="NCBI Taxonomy" id="1802039"/>
    <lineage>
        <taxon>Bacteria</taxon>
        <taxon>Candidatus Roizmaniibacteriota</taxon>
    </lineage>
</organism>
<accession>A0A1F7GZS9</accession>
<dbReference type="InterPro" id="IPR013216">
    <property type="entry name" value="Methyltransf_11"/>
</dbReference>
<sequence>MPPELFDRSSVDAYLQHFSDTGVNIGYAISENAVLSHLHPYLQRLSSRGQGARVLEVGAGPGRSSYRMVEELNRRGSANFDLVSTEINWEFIQASLEAHAHDIKTITPRLQMAAEAISFPTCHFDAVMGSQVIHWTDVYQFIPEAARVLKSGGLFVQAGSGIIKKLPHEHFTDNVVYRYFEDVVRQQLEERKLWSEVFGEFNPKNSLVNPFFHRYTVE</sequence>
<dbReference type="Gene3D" id="3.40.50.150">
    <property type="entry name" value="Vaccinia Virus protein VP39"/>
    <property type="match status" value="1"/>
</dbReference>
<dbReference type="InterPro" id="IPR052356">
    <property type="entry name" value="Thiol_S-MT"/>
</dbReference>
<dbReference type="CDD" id="cd02440">
    <property type="entry name" value="AdoMet_MTases"/>
    <property type="match status" value="1"/>
</dbReference>
<gene>
    <name evidence="2" type="ORF">A3C25_05905</name>
</gene>
<proteinExistence type="predicted"/>
<reference evidence="2 3" key="1">
    <citation type="journal article" date="2016" name="Nat. Commun.">
        <title>Thousands of microbial genomes shed light on interconnected biogeochemical processes in an aquifer system.</title>
        <authorList>
            <person name="Anantharaman K."/>
            <person name="Brown C.T."/>
            <person name="Hug L.A."/>
            <person name="Sharon I."/>
            <person name="Castelle C.J."/>
            <person name="Probst A.J."/>
            <person name="Thomas B.C."/>
            <person name="Singh A."/>
            <person name="Wilkins M.J."/>
            <person name="Karaoz U."/>
            <person name="Brodie E.L."/>
            <person name="Williams K.H."/>
            <person name="Hubbard S.S."/>
            <person name="Banfield J.F."/>
        </authorList>
    </citation>
    <scope>NUCLEOTIDE SEQUENCE [LARGE SCALE GENOMIC DNA]</scope>
</reference>
<dbReference type="Pfam" id="PF08241">
    <property type="entry name" value="Methyltransf_11"/>
    <property type="match status" value="1"/>
</dbReference>
<dbReference type="PANTHER" id="PTHR45036">
    <property type="entry name" value="METHYLTRANSFERASE LIKE 7B"/>
    <property type="match status" value="1"/>
</dbReference>
<evidence type="ECO:0000313" key="2">
    <source>
        <dbReference type="EMBL" id="OGK24234.1"/>
    </source>
</evidence>
<evidence type="ECO:0000313" key="3">
    <source>
        <dbReference type="Proteomes" id="UP000177913"/>
    </source>
</evidence>
<dbReference type="AlphaFoldDB" id="A0A1F7GZS9"/>
<dbReference type="InterPro" id="IPR029063">
    <property type="entry name" value="SAM-dependent_MTases_sf"/>
</dbReference>
<protein>
    <recommendedName>
        <fullName evidence="1">Methyltransferase type 11 domain-containing protein</fullName>
    </recommendedName>
</protein>
<dbReference type="SUPFAM" id="SSF53335">
    <property type="entry name" value="S-adenosyl-L-methionine-dependent methyltransferases"/>
    <property type="match status" value="1"/>
</dbReference>
<comment type="caution">
    <text evidence="2">The sequence shown here is derived from an EMBL/GenBank/DDBJ whole genome shotgun (WGS) entry which is preliminary data.</text>
</comment>
<dbReference type="Proteomes" id="UP000177913">
    <property type="component" value="Unassembled WGS sequence"/>
</dbReference>
<evidence type="ECO:0000259" key="1">
    <source>
        <dbReference type="Pfam" id="PF08241"/>
    </source>
</evidence>
<dbReference type="GO" id="GO:0008757">
    <property type="term" value="F:S-adenosylmethionine-dependent methyltransferase activity"/>
    <property type="evidence" value="ECO:0007669"/>
    <property type="project" value="InterPro"/>
</dbReference>
<dbReference type="PANTHER" id="PTHR45036:SF1">
    <property type="entry name" value="METHYLTRANSFERASE LIKE 7A"/>
    <property type="match status" value="1"/>
</dbReference>